<keyword evidence="11" id="KW-1185">Reference proteome</keyword>
<dbReference type="UniPathway" id="UPA00148"/>
<comment type="function">
    <text evidence="9">Converts cobyric acid to cobinamide by the addition of aminopropanol on the F carboxylic group.</text>
</comment>
<dbReference type="PANTHER" id="PTHR34308:SF1">
    <property type="entry name" value="COBALAMIN BIOSYNTHESIS PROTEIN CBIB"/>
    <property type="match status" value="1"/>
</dbReference>
<dbReference type="AlphaFoldDB" id="A0A6V8MH19"/>
<dbReference type="GO" id="GO:0009236">
    <property type="term" value="P:cobalamin biosynthetic process"/>
    <property type="evidence" value="ECO:0007669"/>
    <property type="project" value="UniProtKB-UniRule"/>
</dbReference>
<evidence type="ECO:0000256" key="1">
    <source>
        <dbReference type="ARBA" id="ARBA00004651"/>
    </source>
</evidence>
<keyword evidence="7 9" id="KW-1133">Transmembrane helix</keyword>
<comment type="subcellular location">
    <subcellularLocation>
        <location evidence="1 9">Cell membrane</location>
        <topology evidence="1 9">Multi-pass membrane protein</topology>
    </subcellularLocation>
</comment>
<dbReference type="InterPro" id="IPR004485">
    <property type="entry name" value="Cobalamin_biosynth_CobD/CbiB"/>
</dbReference>
<keyword evidence="8 9" id="KW-0472">Membrane</keyword>
<keyword evidence="4 9" id="KW-1003">Cell membrane</keyword>
<feature type="transmembrane region" description="Helical" evidence="9">
    <location>
        <begin position="113"/>
        <end position="136"/>
    </location>
</feature>
<dbReference type="GO" id="GO:0015420">
    <property type="term" value="F:ABC-type vitamin B12 transporter activity"/>
    <property type="evidence" value="ECO:0007669"/>
    <property type="project" value="UniProtKB-UniRule"/>
</dbReference>
<evidence type="ECO:0000313" key="11">
    <source>
        <dbReference type="Proteomes" id="UP000556026"/>
    </source>
</evidence>
<keyword evidence="5 9" id="KW-0169">Cobalamin biosynthesis</keyword>
<dbReference type="GO" id="GO:0005886">
    <property type="term" value="C:plasma membrane"/>
    <property type="evidence" value="ECO:0007669"/>
    <property type="project" value="UniProtKB-SubCell"/>
</dbReference>
<dbReference type="GO" id="GO:0048472">
    <property type="term" value="F:threonine-phosphate decarboxylase activity"/>
    <property type="evidence" value="ECO:0007669"/>
    <property type="project" value="InterPro"/>
</dbReference>
<evidence type="ECO:0000256" key="6">
    <source>
        <dbReference type="ARBA" id="ARBA00022692"/>
    </source>
</evidence>
<gene>
    <name evidence="10" type="primary">cbiB</name>
    <name evidence="9" type="synonym">cobD</name>
    <name evidence="10" type="ORF">GMST_15870</name>
</gene>
<dbReference type="PANTHER" id="PTHR34308">
    <property type="entry name" value="COBALAMIN BIOSYNTHESIS PROTEIN CBIB"/>
    <property type="match status" value="1"/>
</dbReference>
<dbReference type="HAMAP" id="MF_00024">
    <property type="entry name" value="CobD_CbiB"/>
    <property type="match status" value="1"/>
</dbReference>
<feature type="transmembrane region" description="Helical" evidence="9">
    <location>
        <begin position="88"/>
        <end position="107"/>
    </location>
</feature>
<comment type="caution">
    <text evidence="10">The sequence shown here is derived from an EMBL/GenBank/DDBJ whole genome shotgun (WGS) entry which is preliminary data.</text>
</comment>
<evidence type="ECO:0000256" key="8">
    <source>
        <dbReference type="ARBA" id="ARBA00023136"/>
    </source>
</evidence>
<evidence type="ECO:0000256" key="2">
    <source>
        <dbReference type="ARBA" id="ARBA00004953"/>
    </source>
</evidence>
<keyword evidence="6 9" id="KW-0812">Transmembrane</keyword>
<dbReference type="EMBL" id="BLXX01000003">
    <property type="protein sequence ID" value="GFO59262.1"/>
    <property type="molecule type" value="Genomic_DNA"/>
</dbReference>
<comment type="similarity">
    <text evidence="3 9">Belongs to the CobD/CbiB family.</text>
</comment>
<sequence>MRWRRLRACRRDGRMMIRPEVTVAGILGCTFLMRSATHSLPTDITIVLAAVLLDLVFGDPRALPHPIVAIGRLISFLEPRLRRNVASARSAGCLLLVITVGVTYAAASSLLALAYLIAPGAALLVASYLGWVSLAARSLHLESSKVAHALERGDLPGARTALSCIVGRETAELEEPEIVRGAVETVAENTGDGVIAPLCYLILGGPALALAYKAVNTLDSMVGYKNERYLEFGWASARFDDLANYLPARLTGLVMVLAAPFCGLNGKNAWRIMRRDGRNHSSPNSGFPEAAAAGALGVQLGGANRYFGKVVEKPTIGDAVRPLSLAAYHGVVRLMYSAELLLVAAWLGVRYAFQG</sequence>
<reference evidence="11" key="1">
    <citation type="submission" date="2020-06" db="EMBL/GenBank/DDBJ databases">
        <title>Draft genomic sequence of Geomonas sp. Red330.</title>
        <authorList>
            <person name="Itoh H."/>
            <person name="Zhenxing X."/>
            <person name="Ushijima N."/>
            <person name="Masuda Y."/>
            <person name="Shiratori Y."/>
            <person name="Senoo K."/>
        </authorList>
    </citation>
    <scope>NUCLEOTIDE SEQUENCE [LARGE SCALE GENOMIC DNA]</scope>
    <source>
        <strain evidence="11">Red330</strain>
    </source>
</reference>
<evidence type="ECO:0000256" key="9">
    <source>
        <dbReference type="HAMAP-Rule" id="MF_00024"/>
    </source>
</evidence>
<evidence type="ECO:0000256" key="7">
    <source>
        <dbReference type="ARBA" id="ARBA00022989"/>
    </source>
</evidence>
<accession>A0A6V8MH19</accession>
<proteinExistence type="inferred from homology"/>
<evidence type="ECO:0000256" key="3">
    <source>
        <dbReference type="ARBA" id="ARBA00006263"/>
    </source>
</evidence>
<dbReference type="NCBIfam" id="TIGR00380">
    <property type="entry name" value="cobal_cbiB"/>
    <property type="match status" value="1"/>
</dbReference>
<evidence type="ECO:0000313" key="10">
    <source>
        <dbReference type="EMBL" id="GFO59262.1"/>
    </source>
</evidence>
<evidence type="ECO:0000256" key="4">
    <source>
        <dbReference type="ARBA" id="ARBA00022475"/>
    </source>
</evidence>
<comment type="caution">
    <text evidence="9">Lacks conserved residue(s) required for the propagation of feature annotation.</text>
</comment>
<comment type="pathway">
    <text evidence="2 9">Cofactor biosynthesis; adenosylcobalamin biosynthesis.</text>
</comment>
<dbReference type="Pfam" id="PF03186">
    <property type="entry name" value="CobD_Cbib"/>
    <property type="match status" value="1"/>
</dbReference>
<dbReference type="Proteomes" id="UP000556026">
    <property type="component" value="Unassembled WGS sequence"/>
</dbReference>
<organism evidence="10 11">
    <name type="scientific">Geomonas silvestris</name>
    <dbReference type="NCBI Taxonomy" id="2740184"/>
    <lineage>
        <taxon>Bacteria</taxon>
        <taxon>Pseudomonadati</taxon>
        <taxon>Thermodesulfobacteriota</taxon>
        <taxon>Desulfuromonadia</taxon>
        <taxon>Geobacterales</taxon>
        <taxon>Geobacteraceae</taxon>
        <taxon>Geomonas</taxon>
    </lineage>
</organism>
<name>A0A6V8MH19_9BACT</name>
<protein>
    <recommendedName>
        <fullName evidence="9">Cobalamin biosynthesis protein CobD</fullName>
    </recommendedName>
</protein>
<evidence type="ECO:0000256" key="5">
    <source>
        <dbReference type="ARBA" id="ARBA00022573"/>
    </source>
</evidence>